<dbReference type="EMBL" id="UGTL01000002">
    <property type="protein sequence ID" value="SUB97712.1"/>
    <property type="molecule type" value="Genomic_DNA"/>
</dbReference>
<reference evidence="2 3" key="1">
    <citation type="submission" date="2018-06" db="EMBL/GenBank/DDBJ databases">
        <authorList>
            <consortium name="Pathogen Informatics"/>
            <person name="Doyle S."/>
        </authorList>
    </citation>
    <scope>NUCLEOTIDE SEQUENCE [LARGE SCALE GENOMIC DNA]</scope>
    <source>
        <strain evidence="2 3">NCTC11157</strain>
    </source>
</reference>
<evidence type="ECO:0000256" key="1">
    <source>
        <dbReference type="SAM" id="Phobius"/>
    </source>
</evidence>
<organism evidence="2 3">
    <name type="scientific">Prevotella disiens</name>
    <dbReference type="NCBI Taxonomy" id="28130"/>
    <lineage>
        <taxon>Bacteria</taxon>
        <taxon>Pseudomonadati</taxon>
        <taxon>Bacteroidota</taxon>
        <taxon>Bacteroidia</taxon>
        <taxon>Bacteroidales</taxon>
        <taxon>Prevotellaceae</taxon>
        <taxon>Prevotella</taxon>
    </lineage>
</organism>
<dbReference type="Proteomes" id="UP000254072">
    <property type="component" value="Unassembled WGS sequence"/>
</dbReference>
<accession>A0A379EGF4</accession>
<evidence type="ECO:0000313" key="2">
    <source>
        <dbReference type="EMBL" id="SUB97712.1"/>
    </source>
</evidence>
<name>A0A379EGF4_9BACT</name>
<keyword evidence="1" id="KW-0472">Membrane</keyword>
<feature type="transmembrane region" description="Helical" evidence="1">
    <location>
        <begin position="42"/>
        <end position="63"/>
    </location>
</feature>
<keyword evidence="1" id="KW-0812">Transmembrane</keyword>
<keyword evidence="1" id="KW-1133">Transmembrane helix</keyword>
<dbReference type="AlphaFoldDB" id="A0A379EGF4"/>
<proteinExistence type="predicted"/>
<protein>
    <submittedName>
        <fullName evidence="2">Uncharacterized protein</fullName>
    </submittedName>
</protein>
<evidence type="ECO:0000313" key="3">
    <source>
        <dbReference type="Proteomes" id="UP000254072"/>
    </source>
</evidence>
<gene>
    <name evidence="2" type="ORF">NCTC11157_02507</name>
</gene>
<sequence>MGANTMAINHFIDFRICMSHSPSFGRFSSFCKDNKKKALNQVLWAFFVVGEWEVLEISTYYFANYFSSNKVMSIQDQPWS</sequence>